<dbReference type="PANTHER" id="PTHR42160">
    <property type="entry name" value="URACIL-DNA GLYCOSYLASE SUPERFAMILY PROTEIN"/>
    <property type="match status" value="1"/>
</dbReference>
<dbReference type="EMBL" id="QEKT01000005">
    <property type="protein sequence ID" value="PVY84209.1"/>
    <property type="molecule type" value="Genomic_DNA"/>
</dbReference>
<reference evidence="2 3" key="1">
    <citation type="submission" date="2018-04" db="EMBL/GenBank/DDBJ databases">
        <title>Genomic Encyclopedia of Type Strains, Phase IV (KMG-IV): sequencing the most valuable type-strain genomes for metagenomic binning, comparative biology and taxonomic classification.</title>
        <authorList>
            <person name="Goeker M."/>
        </authorList>
    </citation>
    <scope>NUCLEOTIDE SEQUENCE [LARGE SCALE GENOMIC DNA]</scope>
    <source>
        <strain evidence="2 3">DSM 28795</strain>
    </source>
</reference>
<sequence>MLFEDEIMADPLNAEFTKKGWRPVYWIDEQARILIIGQAPGRKVQDTGIMWNDASGDRLREWLGVDRDTFYHSGLFAVLPMDCYYPGKASSGDKPPRKEFAEQWHTRMLAKMPDIKLTILIGSYAQRYYLGLSRQARITDVIQNYQSYLPKYLPIVHPSPRNNIWLKRNPWFEQEVIPELQKKVQAVMKES</sequence>
<evidence type="ECO:0000259" key="1">
    <source>
        <dbReference type="SMART" id="SM00986"/>
    </source>
</evidence>
<feature type="domain" description="Uracil-DNA glycosylase-like" evidence="1">
    <location>
        <begin position="24"/>
        <end position="181"/>
    </location>
</feature>
<dbReference type="InterPro" id="IPR047124">
    <property type="entry name" value="HI_0220.2"/>
</dbReference>
<proteinExistence type="predicted"/>
<keyword evidence="3" id="KW-1185">Reference proteome</keyword>
<protein>
    <submittedName>
        <fullName evidence="2">Uracil-DNA glycosylase</fullName>
    </submittedName>
</protein>
<comment type="caution">
    <text evidence="2">The sequence shown here is derived from an EMBL/GenBank/DDBJ whole genome shotgun (WGS) entry which is preliminary data.</text>
</comment>
<accession>A0A2U1D9A4</accession>
<dbReference type="SMART" id="SM00986">
    <property type="entry name" value="UDG"/>
    <property type="match status" value="1"/>
</dbReference>
<evidence type="ECO:0000313" key="2">
    <source>
        <dbReference type="EMBL" id="PVY84209.1"/>
    </source>
</evidence>
<dbReference type="SUPFAM" id="SSF52141">
    <property type="entry name" value="Uracil-DNA glycosylase-like"/>
    <property type="match status" value="1"/>
</dbReference>
<dbReference type="Proteomes" id="UP000245433">
    <property type="component" value="Unassembled WGS sequence"/>
</dbReference>
<dbReference type="InterPro" id="IPR036895">
    <property type="entry name" value="Uracil-DNA_glycosylase-like_sf"/>
</dbReference>
<name>A0A2U1D9A4_9LACO</name>
<dbReference type="Gene3D" id="3.40.470.10">
    <property type="entry name" value="Uracil-DNA glycosylase-like domain"/>
    <property type="match status" value="1"/>
</dbReference>
<dbReference type="Pfam" id="PF03167">
    <property type="entry name" value="UDG"/>
    <property type="match status" value="1"/>
</dbReference>
<organism evidence="2 3">
    <name type="scientific">Convivina intestini</name>
    <dbReference type="NCBI Taxonomy" id="1505726"/>
    <lineage>
        <taxon>Bacteria</taxon>
        <taxon>Bacillati</taxon>
        <taxon>Bacillota</taxon>
        <taxon>Bacilli</taxon>
        <taxon>Lactobacillales</taxon>
        <taxon>Lactobacillaceae</taxon>
        <taxon>Convivina</taxon>
    </lineage>
</organism>
<dbReference type="CDD" id="cd10033">
    <property type="entry name" value="UDG_like"/>
    <property type="match status" value="1"/>
</dbReference>
<gene>
    <name evidence="2" type="ORF">C7384_10587</name>
</gene>
<dbReference type="AlphaFoldDB" id="A0A2U1D9A4"/>
<dbReference type="RefSeq" id="WP_089938689.1">
    <property type="nucleotide sequence ID" value="NZ_CAKOEX010000004.1"/>
</dbReference>
<dbReference type="PANTHER" id="PTHR42160:SF1">
    <property type="entry name" value="URACIL-DNA GLYCOSYLASE SUPERFAMILY PROTEIN"/>
    <property type="match status" value="1"/>
</dbReference>
<evidence type="ECO:0000313" key="3">
    <source>
        <dbReference type="Proteomes" id="UP000245433"/>
    </source>
</evidence>
<dbReference type="OrthoDB" id="9789139at2"/>
<dbReference type="SMART" id="SM00987">
    <property type="entry name" value="UreE_C"/>
    <property type="match status" value="1"/>
</dbReference>
<dbReference type="InterPro" id="IPR005122">
    <property type="entry name" value="Uracil-DNA_glycosylase-like"/>
</dbReference>